<evidence type="ECO:0000256" key="1">
    <source>
        <dbReference type="ARBA" id="ARBA00001933"/>
    </source>
</evidence>
<evidence type="ECO:0000256" key="3">
    <source>
        <dbReference type="ARBA" id="ARBA00022898"/>
    </source>
</evidence>
<dbReference type="SUPFAM" id="SSF53383">
    <property type="entry name" value="PLP-dependent transferases"/>
    <property type="match status" value="1"/>
</dbReference>
<dbReference type="RefSeq" id="WP_034411042.1">
    <property type="nucleotide sequence ID" value="NZ_AXWS01000008.1"/>
</dbReference>
<evidence type="ECO:0000256" key="6">
    <source>
        <dbReference type="PIRSR" id="PIRSR001434-2"/>
    </source>
</evidence>
<name>A0A8B6X8G3_9BURK</name>
<dbReference type="InterPro" id="IPR006233">
    <property type="entry name" value="Cys_b_lyase_bac"/>
</dbReference>
<dbReference type="Proteomes" id="UP000675920">
    <property type="component" value="Unplaced"/>
</dbReference>
<dbReference type="OrthoDB" id="9805807at2"/>
<dbReference type="Gene3D" id="3.40.640.10">
    <property type="entry name" value="Type I PLP-dependent aspartate aminotransferase-like (Major domain)"/>
    <property type="match status" value="1"/>
</dbReference>
<dbReference type="AlphaFoldDB" id="A0A8B6X8G3"/>
<accession>A0A8B6X8G3</accession>
<dbReference type="InterPro" id="IPR015424">
    <property type="entry name" value="PyrdxlP-dep_Trfase"/>
</dbReference>
<dbReference type="InterPro" id="IPR000277">
    <property type="entry name" value="Cys/Met-Metab_PyrdxlP-dep_enz"/>
</dbReference>
<dbReference type="Gene3D" id="3.90.1150.10">
    <property type="entry name" value="Aspartate Aminotransferase, domain 1"/>
    <property type="match status" value="1"/>
</dbReference>
<dbReference type="PANTHER" id="PTHR43500">
    <property type="entry name" value="CYSTATHIONINE BETA-LYASE-RELATED"/>
    <property type="match status" value="1"/>
</dbReference>
<dbReference type="GO" id="GO:0019450">
    <property type="term" value="P:L-cysteine catabolic process to pyruvate"/>
    <property type="evidence" value="ECO:0007669"/>
    <property type="project" value="TreeGrafter"/>
</dbReference>
<evidence type="ECO:0000313" key="9">
    <source>
        <dbReference type="RefSeq" id="WP_034411042.1"/>
    </source>
</evidence>
<keyword evidence="3 6" id="KW-0663">Pyridoxal phosphate</keyword>
<feature type="modified residue" description="N6-(pyridoxal phosphate)lysine" evidence="6">
    <location>
        <position position="225"/>
    </location>
</feature>
<protein>
    <submittedName>
        <fullName evidence="9">Cystathionine beta-lyase</fullName>
        <ecNumber evidence="9">4.4.1.13</ecNumber>
    </submittedName>
</protein>
<evidence type="ECO:0000256" key="7">
    <source>
        <dbReference type="RuleBase" id="RU362118"/>
    </source>
</evidence>
<dbReference type="FunFam" id="3.40.640.10:FF:000046">
    <property type="entry name" value="Cystathionine gamma-lyase"/>
    <property type="match status" value="1"/>
</dbReference>
<comment type="cofactor">
    <cofactor evidence="1 7">
        <name>pyridoxal 5'-phosphate</name>
        <dbReference type="ChEBI" id="CHEBI:597326"/>
    </cofactor>
</comment>
<dbReference type="NCBIfam" id="TIGR01324">
    <property type="entry name" value="cysta_beta_ly_B"/>
    <property type="match status" value="1"/>
</dbReference>
<dbReference type="NCBIfam" id="NF005456">
    <property type="entry name" value="PRK07050.1"/>
    <property type="match status" value="1"/>
</dbReference>
<sequence>MSQPDNNNALDPDLATDTRLAQAGYSAPGSFESLVAPIHHASTVVFPSLAEMRARNWERDDVYTYGLHGTPTTRELEDRLADIEGGQFCVLAPSGLAAISMIDFAFLKSGDELLLPHNVYAPSRELARTLLADLGIVTRYYDPLDAAALALLLTPATRLVWLESPGSVTMEVADLRGLVAQVAAANARRPAAERIVTAIDNTWAAGLALKPFDLGIDISMQALTKYQSGGSDVLMGAAITREQALHLRIKTSHMRTGLGVGADDAWLVLRGLKSLPVRHAQHDRAGRELAGWLAARPEVKRVLHPALPGCPGHEFWQRDFSGAGGLFSVIFDERYSTAQVERFVEALRLFPLGYSWGGASSLSMVYAPSRTAWVKEKGAIVRFNVGLEAVGDLVADVERALRVLA</sequence>
<organism evidence="8 9">
    <name type="scientific">Derxia gummosa DSM 723</name>
    <dbReference type="NCBI Taxonomy" id="1121388"/>
    <lineage>
        <taxon>Bacteria</taxon>
        <taxon>Pseudomonadati</taxon>
        <taxon>Pseudomonadota</taxon>
        <taxon>Betaproteobacteria</taxon>
        <taxon>Burkholderiales</taxon>
        <taxon>Alcaligenaceae</taxon>
        <taxon>Derxia</taxon>
    </lineage>
</organism>
<keyword evidence="8" id="KW-1185">Reference proteome</keyword>
<dbReference type="Pfam" id="PF01053">
    <property type="entry name" value="Cys_Met_Meta_PP"/>
    <property type="match status" value="1"/>
</dbReference>
<keyword evidence="4" id="KW-0456">Lyase</keyword>
<comment type="catalytic activity">
    <reaction evidence="5">
        <text>L,L-cystathionine + H2O = L-homocysteine + pyruvate + NH4(+)</text>
        <dbReference type="Rhea" id="RHEA:13965"/>
        <dbReference type="ChEBI" id="CHEBI:15361"/>
        <dbReference type="ChEBI" id="CHEBI:15377"/>
        <dbReference type="ChEBI" id="CHEBI:28938"/>
        <dbReference type="ChEBI" id="CHEBI:58161"/>
        <dbReference type="ChEBI" id="CHEBI:58199"/>
    </reaction>
</comment>
<comment type="similarity">
    <text evidence="2 7">Belongs to the trans-sulfuration enzymes family.</text>
</comment>
<evidence type="ECO:0000256" key="4">
    <source>
        <dbReference type="ARBA" id="ARBA00023239"/>
    </source>
</evidence>
<dbReference type="InterPro" id="IPR015422">
    <property type="entry name" value="PyrdxlP-dep_Trfase_small"/>
</dbReference>
<dbReference type="GO" id="GO:0030170">
    <property type="term" value="F:pyridoxal phosphate binding"/>
    <property type="evidence" value="ECO:0007669"/>
    <property type="project" value="InterPro"/>
</dbReference>
<dbReference type="GO" id="GO:0047804">
    <property type="term" value="F:cysteine-S-conjugate beta-lyase activity"/>
    <property type="evidence" value="ECO:0007669"/>
    <property type="project" value="UniProtKB-EC"/>
</dbReference>
<evidence type="ECO:0000313" key="8">
    <source>
        <dbReference type="Proteomes" id="UP000675920"/>
    </source>
</evidence>
<evidence type="ECO:0000256" key="5">
    <source>
        <dbReference type="ARBA" id="ARBA00047517"/>
    </source>
</evidence>
<dbReference type="InterPro" id="IPR015421">
    <property type="entry name" value="PyrdxlP-dep_Trfase_major"/>
</dbReference>
<dbReference type="EC" id="4.4.1.13" evidence="9"/>
<reference evidence="9" key="1">
    <citation type="submission" date="2025-08" db="UniProtKB">
        <authorList>
            <consortium name="RefSeq"/>
        </authorList>
    </citation>
    <scope>IDENTIFICATION</scope>
</reference>
<dbReference type="PANTHER" id="PTHR43500:SF1">
    <property type="entry name" value="CYSTATHIONINE BETA-LYASE-RELATED"/>
    <property type="match status" value="1"/>
</dbReference>
<evidence type="ECO:0000256" key="2">
    <source>
        <dbReference type="ARBA" id="ARBA00009077"/>
    </source>
</evidence>
<proteinExistence type="inferred from homology"/>
<dbReference type="GO" id="GO:0019346">
    <property type="term" value="P:transsulfuration"/>
    <property type="evidence" value="ECO:0007669"/>
    <property type="project" value="InterPro"/>
</dbReference>
<dbReference type="PIRSF" id="PIRSF001434">
    <property type="entry name" value="CGS"/>
    <property type="match status" value="1"/>
</dbReference>